<protein>
    <submittedName>
        <fullName evidence="3">Transposase</fullName>
    </submittedName>
</protein>
<comment type="caution">
    <text evidence="3">The sequence shown here is derived from an EMBL/GenBank/DDBJ whole genome shotgun (WGS) entry which is preliminary data.</text>
</comment>
<feature type="region of interest" description="Disordered" evidence="1">
    <location>
        <begin position="97"/>
        <end position="164"/>
    </location>
</feature>
<feature type="compositionally biased region" description="Basic and acidic residues" evidence="1">
    <location>
        <begin position="106"/>
        <end position="120"/>
    </location>
</feature>
<evidence type="ECO:0000313" key="4">
    <source>
        <dbReference type="Proteomes" id="UP000282125"/>
    </source>
</evidence>
<dbReference type="EMBL" id="RRAZ01000003">
    <property type="protein sequence ID" value="RRH78060.1"/>
    <property type="molecule type" value="Genomic_DNA"/>
</dbReference>
<reference evidence="3 4" key="1">
    <citation type="submission" date="2018-11" db="EMBL/GenBank/DDBJ databases">
        <title>Gemmobacter sp. nov., YIM 102744-1 draft genome.</title>
        <authorList>
            <person name="Li G."/>
            <person name="Jiang Y."/>
        </authorList>
    </citation>
    <scope>NUCLEOTIDE SEQUENCE [LARGE SCALE GENOMIC DNA]</scope>
    <source>
        <strain evidence="3 4">YIM 102744-1</strain>
    </source>
</reference>
<dbReference type="AlphaFoldDB" id="A0A3P3DV01"/>
<keyword evidence="4" id="KW-1185">Reference proteome</keyword>
<evidence type="ECO:0000313" key="3">
    <source>
        <dbReference type="EMBL" id="RRH78060.1"/>
    </source>
</evidence>
<proteinExistence type="predicted"/>
<evidence type="ECO:0000256" key="1">
    <source>
        <dbReference type="SAM" id="MobiDB-lite"/>
    </source>
</evidence>
<name>A0A3P3DV01_9RHOB</name>
<gene>
    <name evidence="3" type="ORF">EG244_03055</name>
</gene>
<accession>A0A3P3DV01</accession>
<organism evidence="3 4">
    <name type="scientific">Falsigemmobacter faecalis</name>
    <dbReference type="NCBI Taxonomy" id="2488730"/>
    <lineage>
        <taxon>Bacteria</taxon>
        <taxon>Pseudomonadati</taxon>
        <taxon>Pseudomonadota</taxon>
        <taxon>Alphaproteobacteria</taxon>
        <taxon>Rhodobacterales</taxon>
        <taxon>Paracoccaceae</taxon>
        <taxon>Falsigemmobacter</taxon>
    </lineage>
</organism>
<evidence type="ECO:0000259" key="2">
    <source>
        <dbReference type="Pfam" id="PF05598"/>
    </source>
</evidence>
<dbReference type="Proteomes" id="UP000282125">
    <property type="component" value="Unassembled WGS sequence"/>
</dbReference>
<feature type="compositionally biased region" description="Basic and acidic residues" evidence="1">
    <location>
        <begin position="151"/>
        <end position="164"/>
    </location>
</feature>
<dbReference type="Pfam" id="PF05598">
    <property type="entry name" value="DUF772"/>
    <property type="match status" value="1"/>
</dbReference>
<dbReference type="InterPro" id="IPR008490">
    <property type="entry name" value="Transposase_InsH_N"/>
</dbReference>
<feature type="domain" description="Transposase InsH N-terminal" evidence="2">
    <location>
        <begin position="8"/>
        <end position="65"/>
    </location>
</feature>
<sequence length="164" mass="18466">MWISGARCRRGRPGCPPAVLLRLFTYGYLNRNPSSRRFEREARRKVAFIWLNRWLVPDHRAIADFCPGTGRSCVRIVGLCRRIGVWKVAGLLPHHRGGWAGTTPSPDRRLSGLHGEEARRGGRCAADQTDRAHGCPPRHGPGSVRHSQGPDGRDRFSDRKIEGW</sequence>